<dbReference type="EMBL" id="PGFS01000001">
    <property type="protein sequence ID" value="MDH4572242.1"/>
    <property type="molecule type" value="Genomic_DNA"/>
</dbReference>
<dbReference type="CDD" id="cd06257">
    <property type="entry name" value="DnaJ"/>
    <property type="match status" value="1"/>
</dbReference>
<reference evidence="4" key="2">
    <citation type="submission" date="2017-11" db="EMBL/GenBank/DDBJ databases">
        <authorList>
            <person name="Das S.K."/>
        </authorList>
    </citation>
    <scope>NUCLEOTIDE SEQUENCE</scope>
    <source>
        <strain evidence="4">S4-41</strain>
    </source>
</reference>
<dbReference type="PANTHER" id="PTHR44743">
    <property type="entry name" value="PUTATIVE, EXPRESSED-RELATED"/>
    <property type="match status" value="1"/>
</dbReference>
<keyword evidence="1" id="KW-0143">Chaperone</keyword>
<accession>A0ABT6I3I5</accession>
<dbReference type="PRINTS" id="PR00625">
    <property type="entry name" value="JDOMAIN"/>
</dbReference>
<name>A0ABT6I3I5_9GAMM</name>
<keyword evidence="5" id="KW-1185">Reference proteome</keyword>
<feature type="domain" description="J" evidence="3">
    <location>
        <begin position="278"/>
        <end position="339"/>
    </location>
</feature>
<dbReference type="PROSITE" id="PS50076">
    <property type="entry name" value="DNAJ_2"/>
    <property type="match status" value="1"/>
</dbReference>
<dbReference type="PANTHER" id="PTHR44743:SF10">
    <property type="entry name" value="J DOMAIN-CONTAINING PROTEIN"/>
    <property type="match status" value="1"/>
</dbReference>
<feature type="region of interest" description="Disordered" evidence="2">
    <location>
        <begin position="209"/>
        <end position="268"/>
    </location>
</feature>
<feature type="region of interest" description="Disordered" evidence="2">
    <location>
        <begin position="139"/>
        <end position="177"/>
    </location>
</feature>
<evidence type="ECO:0000259" key="3">
    <source>
        <dbReference type="PROSITE" id="PS50076"/>
    </source>
</evidence>
<dbReference type="InterPro" id="IPR036869">
    <property type="entry name" value="J_dom_sf"/>
</dbReference>
<dbReference type="InterPro" id="IPR001623">
    <property type="entry name" value="DnaJ_domain"/>
</dbReference>
<reference evidence="4" key="1">
    <citation type="journal article" date="2015" name="Antonie Van Leeuwenhoek">
        <title>Comparative 16S rRNA signatures and multilocus sequence analysis for the genus Salinicola and description of Salinicola acroporae sp. nov., isolated from coral Acropora digitifera.</title>
        <authorList>
            <person name="Lepcha R.T."/>
            <person name="Poddar A."/>
            <person name="Schumann P."/>
            <person name="Das S.K."/>
        </authorList>
    </citation>
    <scope>NUCLEOTIDE SEQUENCE</scope>
    <source>
        <strain evidence="4">S4-41</strain>
    </source>
</reference>
<evidence type="ECO:0000313" key="4">
    <source>
        <dbReference type="EMBL" id="MDH4572242.1"/>
    </source>
</evidence>
<gene>
    <name evidence="4" type="ORF">CUR86_07050</name>
</gene>
<proteinExistence type="predicted"/>
<organism evidence="4 5">
    <name type="scientific">Salinicola acroporae</name>
    <dbReference type="NCBI Taxonomy" id="1541440"/>
    <lineage>
        <taxon>Bacteria</taxon>
        <taxon>Pseudomonadati</taxon>
        <taxon>Pseudomonadota</taxon>
        <taxon>Gammaproteobacteria</taxon>
        <taxon>Oceanospirillales</taxon>
        <taxon>Halomonadaceae</taxon>
        <taxon>Salinicola</taxon>
    </lineage>
</organism>
<feature type="compositionally biased region" description="Basic and acidic residues" evidence="2">
    <location>
        <begin position="214"/>
        <end position="258"/>
    </location>
</feature>
<dbReference type="SUPFAM" id="SSF46565">
    <property type="entry name" value="Chaperone J-domain"/>
    <property type="match status" value="1"/>
</dbReference>
<feature type="compositionally biased region" description="Low complexity" evidence="2">
    <location>
        <begin position="153"/>
        <end position="171"/>
    </location>
</feature>
<evidence type="ECO:0000256" key="2">
    <source>
        <dbReference type="SAM" id="MobiDB-lite"/>
    </source>
</evidence>
<dbReference type="RefSeq" id="WP_110715887.1">
    <property type="nucleotide sequence ID" value="NZ_PGFS01000001.1"/>
</dbReference>
<protein>
    <submittedName>
        <fullName evidence="4">Molecular chaperone DnaJ</fullName>
    </submittedName>
</protein>
<evidence type="ECO:0000256" key="1">
    <source>
        <dbReference type="ARBA" id="ARBA00023186"/>
    </source>
</evidence>
<dbReference type="SMART" id="SM00271">
    <property type="entry name" value="DnaJ"/>
    <property type="match status" value="1"/>
</dbReference>
<sequence length="339" mass="39858">MAPARFSAFELLLLKSRYPPDTAALLLLTWVYVNKRAVLAEDRRYLEVLANGYRHSRDLDTLLAIARADLKAIQLAAEVVLRERVDEQSHPFLRRAIGLATSEGDLSPRNHHILRFLSDLSGVTPAAFARLFREVAGRALTPPSDPSRQAYWQQQEQAEPATEADTDTTAPSPRRTQRWLGWRARILSAHARRRENRLERDRLRQQARQRAERRRQEEERLQRARQAEAQRQEEERQADAQRRERARQEEASRQEQQRRQRQWQQAADIPQPHYRIRLALQVLELDEHASSTDIKRAYRRLAQRHHPDRFHGQGDLRISLASQRFQRIKNAYDLLMQHA</sequence>
<comment type="caution">
    <text evidence="4">The sequence shown here is derived from an EMBL/GenBank/DDBJ whole genome shotgun (WGS) entry which is preliminary data.</text>
</comment>
<dbReference type="Proteomes" id="UP001162135">
    <property type="component" value="Unassembled WGS sequence"/>
</dbReference>
<evidence type="ECO:0000313" key="5">
    <source>
        <dbReference type="Proteomes" id="UP001162135"/>
    </source>
</evidence>
<dbReference type="Pfam" id="PF00226">
    <property type="entry name" value="DnaJ"/>
    <property type="match status" value="1"/>
</dbReference>
<dbReference type="Gene3D" id="1.10.287.110">
    <property type="entry name" value="DnaJ domain"/>
    <property type="match status" value="1"/>
</dbReference>